<dbReference type="Pfam" id="PF01588">
    <property type="entry name" value="tRNA_bind"/>
    <property type="match status" value="1"/>
</dbReference>
<dbReference type="Gene3D" id="3.30.70.380">
    <property type="entry name" value="Ferrodoxin-fold anticodon-binding domain"/>
    <property type="match status" value="1"/>
</dbReference>
<dbReference type="SMART" id="SM00896">
    <property type="entry name" value="FDX-ACB"/>
    <property type="match status" value="1"/>
</dbReference>
<evidence type="ECO:0000256" key="1">
    <source>
        <dbReference type="ARBA" id="ARBA00004496"/>
    </source>
</evidence>
<keyword evidence="6 15" id="KW-0436">Ligase</keyword>
<dbReference type="InterPro" id="IPR033714">
    <property type="entry name" value="tRNA_bind_bactPheRS"/>
</dbReference>
<keyword evidence="11 16" id="KW-0694">RNA-binding</keyword>
<proteinExistence type="inferred from homology"/>
<evidence type="ECO:0000259" key="18">
    <source>
        <dbReference type="PROSITE" id="PS51447"/>
    </source>
</evidence>
<evidence type="ECO:0000256" key="3">
    <source>
        <dbReference type="ARBA" id="ARBA00011209"/>
    </source>
</evidence>
<comment type="subcellular location">
    <subcellularLocation>
        <location evidence="1 15">Cytoplasm</location>
    </subcellularLocation>
</comment>
<accession>A0A328APH9</accession>
<evidence type="ECO:0000313" key="21">
    <source>
        <dbReference type="Proteomes" id="UP000249725"/>
    </source>
</evidence>
<protein>
    <recommendedName>
        <fullName evidence="15">Phenylalanine--tRNA ligase beta subunit</fullName>
        <ecNumber evidence="15">6.1.1.20</ecNumber>
    </recommendedName>
    <alternativeName>
        <fullName evidence="15">Phenylalanyl-tRNA synthetase beta subunit</fullName>
        <shortName evidence="15">PheRS</shortName>
    </alternativeName>
</protein>
<feature type="domain" description="B5" evidence="19">
    <location>
        <begin position="415"/>
        <end position="486"/>
    </location>
</feature>
<dbReference type="Pfam" id="PF03147">
    <property type="entry name" value="FDX-ACB"/>
    <property type="match status" value="1"/>
</dbReference>
<dbReference type="InterPro" id="IPR020825">
    <property type="entry name" value="Phe-tRNA_synthase-like_B3/B4"/>
</dbReference>
<feature type="binding site" evidence="15">
    <location>
        <position position="473"/>
    </location>
    <ligand>
        <name>Mg(2+)</name>
        <dbReference type="ChEBI" id="CHEBI:18420"/>
        <note>shared with alpha subunit</note>
    </ligand>
</feature>
<evidence type="ECO:0000256" key="8">
    <source>
        <dbReference type="ARBA" id="ARBA00022741"/>
    </source>
</evidence>
<evidence type="ECO:0000259" key="19">
    <source>
        <dbReference type="PROSITE" id="PS51483"/>
    </source>
</evidence>
<dbReference type="Pfam" id="PF17759">
    <property type="entry name" value="tRNA_synthFbeta"/>
    <property type="match status" value="1"/>
</dbReference>
<evidence type="ECO:0000256" key="10">
    <source>
        <dbReference type="ARBA" id="ARBA00022842"/>
    </source>
</evidence>
<dbReference type="Gene3D" id="2.40.50.140">
    <property type="entry name" value="Nucleic acid-binding proteins"/>
    <property type="match status" value="1"/>
</dbReference>
<dbReference type="SUPFAM" id="SSF54991">
    <property type="entry name" value="Anticodon-binding domain of PheRS"/>
    <property type="match status" value="1"/>
</dbReference>
<keyword evidence="21" id="KW-1185">Reference proteome</keyword>
<comment type="subunit">
    <text evidence="3 15">Tetramer of two alpha and two beta subunits.</text>
</comment>
<comment type="cofactor">
    <cofactor evidence="15">
        <name>Mg(2+)</name>
        <dbReference type="ChEBI" id="CHEBI:18420"/>
    </cofactor>
    <text evidence="15">Binds 2 magnesium ions per tetramer.</text>
</comment>
<evidence type="ECO:0000259" key="17">
    <source>
        <dbReference type="PROSITE" id="PS50886"/>
    </source>
</evidence>
<dbReference type="InterPro" id="IPR005121">
    <property type="entry name" value="Fdx_antiC-bd"/>
</dbReference>
<sequence>MKFTLSWLKEHLDTTATVQEVVDAMTMAGLEVEHVEDPASKLAAFSVAKIVEAVQHPNADRLRVCQVDTKDGRKEIVCGAPNARPGLTTIYAPLGAYVPGSGITLEARPVRGVVSNGMLCSAKELEVAEESDGIVELSGDLAVGVSAAEAFGLEAVIDFEVTPNRPDWLGVRGIARDLAAAGLGTLKAETDVKVEGAFPCPIEIRVDGDACPVFGGRVIRGLKNGPSPAWLQQRLTSVGLRPINALVDVTNLLTYDRARPLHVYDRALLVGNVIEARLGRGPAEPSPAHEASPAAHKDEQLIALDGKTYDISPEMSVIADADGNRPIGLGGIMGGESTGCSETTTEVFLEAAWFDPIRTAQTGRDTGITSDAQYRFARGVDPQSLVPGIELATQLILQLCGGEASEIRVAGQAPAPPSAIVFDRSYVKKLSGVDLPASRIDEILGKLGFEVAGDQVTPPTWRRDVDGPADLVEEVARIEGYGALPAEPLPPITASSAGVLTIRQARVRNARRALADAGYSEAVTWSFMRREWAEAFGGGDPKLVLSNPIASDLSTMRPSILPNLVEAAARNARKGFADAALFEIGPTFKGDQPADQVTTIAAIVAAHAPRRWDGQKPDALFALKSDLMGLLEELGAPPLQTVQGQASSWWHPGRSARLQLGPKNVVAEFGELHPRILKLLDAQGPIYGFELNLDALPEPKRKAVKTKAALELSALMPLRRDFAFVVSADTPAGEVVRPILGADKALIADARIFDVYQGPGVPEGSKSVAVEVTVQPREKTLTDAEIEALSARIVAAAEKAVGAKLRA</sequence>
<comment type="similarity">
    <text evidence="2 15">Belongs to the phenylalanyl-tRNA synthetase beta subunit family. Type 1 subfamily.</text>
</comment>
<feature type="binding site" evidence="15">
    <location>
        <position position="474"/>
    </location>
    <ligand>
        <name>Mg(2+)</name>
        <dbReference type="ChEBI" id="CHEBI:18420"/>
        <note>shared with alpha subunit</note>
    </ligand>
</feature>
<dbReference type="NCBIfam" id="TIGR00472">
    <property type="entry name" value="pheT_bact"/>
    <property type="match status" value="1"/>
</dbReference>
<feature type="binding site" evidence="15">
    <location>
        <position position="470"/>
    </location>
    <ligand>
        <name>Mg(2+)</name>
        <dbReference type="ChEBI" id="CHEBI:18420"/>
        <note>shared with alpha subunit</note>
    </ligand>
</feature>
<dbReference type="CDD" id="cd02796">
    <property type="entry name" value="tRNA_bind_bactPheRS"/>
    <property type="match status" value="1"/>
</dbReference>
<dbReference type="InterPro" id="IPR041616">
    <property type="entry name" value="PheRS_beta_core"/>
</dbReference>
<dbReference type="RefSeq" id="WP_111513296.1">
    <property type="nucleotide sequence ID" value="NZ_QFYR01000001.1"/>
</dbReference>
<dbReference type="InterPro" id="IPR045060">
    <property type="entry name" value="Phe-tRNA-ligase_IIc_bsu"/>
</dbReference>
<evidence type="ECO:0000256" key="12">
    <source>
        <dbReference type="ARBA" id="ARBA00022917"/>
    </source>
</evidence>
<dbReference type="HAMAP" id="MF_00283">
    <property type="entry name" value="Phe_tRNA_synth_beta1"/>
    <property type="match status" value="1"/>
</dbReference>
<feature type="binding site" evidence="15">
    <location>
        <position position="464"/>
    </location>
    <ligand>
        <name>Mg(2+)</name>
        <dbReference type="ChEBI" id="CHEBI:18420"/>
        <note>shared with alpha subunit</note>
    </ligand>
</feature>
<evidence type="ECO:0000256" key="13">
    <source>
        <dbReference type="ARBA" id="ARBA00023146"/>
    </source>
</evidence>
<keyword evidence="13 15" id="KW-0030">Aminoacyl-tRNA synthetase</keyword>
<keyword evidence="7 15" id="KW-0479">Metal-binding</keyword>
<evidence type="ECO:0000256" key="4">
    <source>
        <dbReference type="ARBA" id="ARBA00022490"/>
    </source>
</evidence>
<dbReference type="Gene3D" id="3.30.56.10">
    <property type="match status" value="2"/>
</dbReference>
<dbReference type="CDD" id="cd00769">
    <property type="entry name" value="PheRS_beta_core"/>
    <property type="match status" value="1"/>
</dbReference>
<dbReference type="Gene3D" id="3.50.40.10">
    <property type="entry name" value="Phenylalanyl-trna Synthetase, Chain B, domain 3"/>
    <property type="match status" value="1"/>
</dbReference>
<keyword evidence="12 15" id="KW-0648">Protein biosynthesis</keyword>
<evidence type="ECO:0000256" key="11">
    <source>
        <dbReference type="ARBA" id="ARBA00022884"/>
    </source>
</evidence>
<dbReference type="SUPFAM" id="SSF55681">
    <property type="entry name" value="Class II aaRS and biotin synthetases"/>
    <property type="match status" value="1"/>
</dbReference>
<evidence type="ECO:0000256" key="14">
    <source>
        <dbReference type="ARBA" id="ARBA00049255"/>
    </source>
</evidence>
<name>A0A328APH9_9CAUL</name>
<dbReference type="PROSITE" id="PS51483">
    <property type="entry name" value="B5"/>
    <property type="match status" value="1"/>
</dbReference>
<dbReference type="InterPro" id="IPR009061">
    <property type="entry name" value="DNA-bd_dom_put_sf"/>
</dbReference>
<dbReference type="GO" id="GO:0000287">
    <property type="term" value="F:magnesium ion binding"/>
    <property type="evidence" value="ECO:0007669"/>
    <property type="project" value="UniProtKB-UniRule"/>
</dbReference>
<dbReference type="PROSITE" id="PS51447">
    <property type="entry name" value="FDX_ACB"/>
    <property type="match status" value="1"/>
</dbReference>
<dbReference type="EMBL" id="QFYR01000001">
    <property type="protein sequence ID" value="RAK56870.1"/>
    <property type="molecule type" value="Genomic_DNA"/>
</dbReference>
<dbReference type="InterPro" id="IPR005146">
    <property type="entry name" value="B3/B4_tRNA-bd"/>
</dbReference>
<keyword evidence="5 16" id="KW-0820">tRNA-binding</keyword>
<gene>
    <name evidence="15" type="primary">pheT</name>
    <name evidence="20" type="ORF">DJ018_02550</name>
</gene>
<dbReference type="SUPFAM" id="SSF50249">
    <property type="entry name" value="Nucleic acid-binding proteins"/>
    <property type="match status" value="1"/>
</dbReference>
<dbReference type="Proteomes" id="UP000249725">
    <property type="component" value="Unassembled WGS sequence"/>
</dbReference>
<dbReference type="GO" id="GO:0004826">
    <property type="term" value="F:phenylalanine-tRNA ligase activity"/>
    <property type="evidence" value="ECO:0007669"/>
    <property type="project" value="UniProtKB-UniRule"/>
</dbReference>
<dbReference type="PANTHER" id="PTHR10947:SF0">
    <property type="entry name" value="PHENYLALANINE--TRNA LIGASE BETA SUBUNIT"/>
    <property type="match status" value="1"/>
</dbReference>
<dbReference type="Gene3D" id="3.30.930.10">
    <property type="entry name" value="Bira Bifunctional Protein, Domain 2"/>
    <property type="match status" value="1"/>
</dbReference>
<dbReference type="InterPro" id="IPR005147">
    <property type="entry name" value="tRNA_synthase_B5-dom"/>
</dbReference>
<dbReference type="Pfam" id="PF03483">
    <property type="entry name" value="B3_4"/>
    <property type="match status" value="1"/>
</dbReference>
<reference evidence="21" key="1">
    <citation type="submission" date="2018-05" db="EMBL/GenBank/DDBJ databases">
        <authorList>
            <person name="Li X."/>
        </authorList>
    </citation>
    <scope>NUCLEOTIDE SEQUENCE [LARGE SCALE GENOMIC DNA]</scope>
    <source>
        <strain evidence="21">YIM 73061</strain>
    </source>
</reference>
<dbReference type="InterPro" id="IPR012340">
    <property type="entry name" value="NA-bd_OB-fold"/>
</dbReference>
<evidence type="ECO:0000256" key="7">
    <source>
        <dbReference type="ARBA" id="ARBA00022723"/>
    </source>
</evidence>
<feature type="domain" description="FDX-ACB" evidence="18">
    <location>
        <begin position="713"/>
        <end position="806"/>
    </location>
</feature>
<dbReference type="AlphaFoldDB" id="A0A328APH9"/>
<dbReference type="SMART" id="SM00873">
    <property type="entry name" value="B3_4"/>
    <property type="match status" value="1"/>
</dbReference>
<dbReference type="GO" id="GO:0006432">
    <property type="term" value="P:phenylalanyl-tRNA aminoacylation"/>
    <property type="evidence" value="ECO:0007669"/>
    <property type="project" value="UniProtKB-UniRule"/>
</dbReference>
<dbReference type="NCBIfam" id="NF045760">
    <property type="entry name" value="YtpR"/>
    <property type="match status" value="1"/>
</dbReference>
<evidence type="ECO:0000256" key="6">
    <source>
        <dbReference type="ARBA" id="ARBA00022598"/>
    </source>
</evidence>
<comment type="catalytic activity">
    <reaction evidence="14 15">
        <text>tRNA(Phe) + L-phenylalanine + ATP = L-phenylalanyl-tRNA(Phe) + AMP + diphosphate + H(+)</text>
        <dbReference type="Rhea" id="RHEA:19413"/>
        <dbReference type="Rhea" id="RHEA-COMP:9668"/>
        <dbReference type="Rhea" id="RHEA-COMP:9699"/>
        <dbReference type="ChEBI" id="CHEBI:15378"/>
        <dbReference type="ChEBI" id="CHEBI:30616"/>
        <dbReference type="ChEBI" id="CHEBI:33019"/>
        <dbReference type="ChEBI" id="CHEBI:58095"/>
        <dbReference type="ChEBI" id="CHEBI:78442"/>
        <dbReference type="ChEBI" id="CHEBI:78531"/>
        <dbReference type="ChEBI" id="CHEBI:456215"/>
        <dbReference type="EC" id="6.1.1.20"/>
    </reaction>
</comment>
<dbReference type="InterPro" id="IPR002547">
    <property type="entry name" value="tRNA-bd_dom"/>
</dbReference>
<dbReference type="GO" id="GO:0000049">
    <property type="term" value="F:tRNA binding"/>
    <property type="evidence" value="ECO:0007669"/>
    <property type="project" value="UniProtKB-UniRule"/>
</dbReference>
<dbReference type="SMART" id="SM00874">
    <property type="entry name" value="B5"/>
    <property type="match status" value="1"/>
</dbReference>
<dbReference type="OrthoDB" id="9805455at2"/>
<comment type="caution">
    <text evidence="20">The sequence shown here is derived from an EMBL/GenBank/DDBJ whole genome shotgun (WGS) entry which is preliminary data.</text>
</comment>
<evidence type="ECO:0000256" key="5">
    <source>
        <dbReference type="ARBA" id="ARBA00022555"/>
    </source>
</evidence>
<keyword evidence="4 15" id="KW-0963">Cytoplasm</keyword>
<keyword evidence="8 15" id="KW-0547">Nucleotide-binding</keyword>
<dbReference type="GO" id="GO:0005524">
    <property type="term" value="F:ATP binding"/>
    <property type="evidence" value="ECO:0007669"/>
    <property type="project" value="UniProtKB-UniRule"/>
</dbReference>
<dbReference type="InterPro" id="IPR036690">
    <property type="entry name" value="Fdx_antiC-bd_sf"/>
</dbReference>
<keyword evidence="10 15" id="KW-0460">Magnesium</keyword>
<dbReference type="SUPFAM" id="SSF46955">
    <property type="entry name" value="Putative DNA-binding domain"/>
    <property type="match status" value="1"/>
</dbReference>
<dbReference type="InterPro" id="IPR004532">
    <property type="entry name" value="Phe-tRNA-ligase_IIc_bsu_bact"/>
</dbReference>
<dbReference type="Pfam" id="PF03484">
    <property type="entry name" value="B5"/>
    <property type="match status" value="1"/>
</dbReference>
<dbReference type="PROSITE" id="PS50886">
    <property type="entry name" value="TRBD"/>
    <property type="match status" value="1"/>
</dbReference>
<dbReference type="EC" id="6.1.1.20" evidence="15"/>
<evidence type="ECO:0000256" key="16">
    <source>
        <dbReference type="PROSITE-ProRule" id="PRU00209"/>
    </source>
</evidence>
<organism evidence="20 21">
    <name type="scientific">Phenylobacterium deserti</name>
    <dbReference type="NCBI Taxonomy" id="1914756"/>
    <lineage>
        <taxon>Bacteria</taxon>
        <taxon>Pseudomonadati</taxon>
        <taxon>Pseudomonadota</taxon>
        <taxon>Alphaproteobacteria</taxon>
        <taxon>Caulobacterales</taxon>
        <taxon>Caulobacteraceae</taxon>
        <taxon>Phenylobacterium</taxon>
    </lineage>
</organism>
<evidence type="ECO:0000256" key="15">
    <source>
        <dbReference type="HAMAP-Rule" id="MF_00283"/>
    </source>
</evidence>
<evidence type="ECO:0000256" key="2">
    <source>
        <dbReference type="ARBA" id="ARBA00008653"/>
    </source>
</evidence>
<evidence type="ECO:0000256" key="9">
    <source>
        <dbReference type="ARBA" id="ARBA00022840"/>
    </source>
</evidence>
<evidence type="ECO:0000313" key="20">
    <source>
        <dbReference type="EMBL" id="RAK56870.1"/>
    </source>
</evidence>
<feature type="domain" description="TRNA-binding" evidence="17">
    <location>
        <begin position="39"/>
        <end position="148"/>
    </location>
</feature>
<keyword evidence="9 15" id="KW-0067">ATP-binding</keyword>
<dbReference type="InterPro" id="IPR045864">
    <property type="entry name" value="aa-tRNA-synth_II/BPL/LPL"/>
</dbReference>
<dbReference type="PANTHER" id="PTHR10947">
    <property type="entry name" value="PHENYLALANYL-TRNA SYNTHETASE BETA CHAIN AND LEUCINE-RICH REPEAT-CONTAINING PROTEIN 47"/>
    <property type="match status" value="1"/>
</dbReference>
<dbReference type="SUPFAM" id="SSF56037">
    <property type="entry name" value="PheT/TilS domain"/>
    <property type="match status" value="1"/>
</dbReference>
<dbReference type="GO" id="GO:0009328">
    <property type="term" value="C:phenylalanine-tRNA ligase complex"/>
    <property type="evidence" value="ECO:0007669"/>
    <property type="project" value="TreeGrafter"/>
</dbReference>